<gene>
    <name evidence="2" type="ORF">SAMN04488544_1353</name>
</gene>
<dbReference type="GO" id="GO:0005975">
    <property type="term" value="P:carbohydrate metabolic process"/>
    <property type="evidence" value="ECO:0007669"/>
    <property type="project" value="InterPro"/>
</dbReference>
<sequence length="453" mass="48569">MTDRTGPPTTTRRALLGTGAALGAALPLLAGNALPAAADQTSAGLARGTSPGSRSASAAFAFLRGVTDASATWGPRLAQSYDDSRLSDIGFVYDNALTCIALLAAGDWTRARAIGDALLQVQDRDPAKDGRLRQAYHVGALLNADQTPNAGWEYGFTGTAVGDMAWAGLALAQLARRTKRPTYLAGSRRIARWVVERTRSSTGLGGFTFGETAGLEDHKSTEHNIDLYALFRLVATLTGDRSWDGHAEHARAFVRALWNAEDGHFWTGSDDGASINKTPTQLPLDAQTWASLSLGEPRHRACLDWARTSVATTDTPLRPNSSLRGAYAVSGVGFGSGTFRTDVTRPVDGKEWNPKPDDAAVWFEGTAQLALALQQRGSSDDRDRSRALMDQLRSAQDRLGAGQTYHGRRIAGGIVAASSPMDTGFGFDYSQNLHTGATAWYLFAAMRFNPFRF</sequence>
<dbReference type="EMBL" id="LT629799">
    <property type="protein sequence ID" value="SDU87895.1"/>
    <property type="molecule type" value="Genomic_DNA"/>
</dbReference>
<protein>
    <recommendedName>
        <fullName evidence="4">Tat (Twin-arginine translocation) pathway signal sequence</fullName>
    </recommendedName>
</protein>
<proteinExistence type="predicted"/>
<dbReference type="PROSITE" id="PS51318">
    <property type="entry name" value="TAT"/>
    <property type="match status" value="1"/>
</dbReference>
<feature type="signal peptide" evidence="1">
    <location>
        <begin position="1"/>
        <end position="30"/>
    </location>
</feature>
<dbReference type="Gene3D" id="1.50.10.20">
    <property type="match status" value="1"/>
</dbReference>
<evidence type="ECO:0000313" key="3">
    <source>
        <dbReference type="Proteomes" id="UP000198825"/>
    </source>
</evidence>
<accession>A0A1H2M4F2</accession>
<evidence type="ECO:0008006" key="4">
    <source>
        <dbReference type="Google" id="ProtNLM"/>
    </source>
</evidence>
<evidence type="ECO:0000256" key="1">
    <source>
        <dbReference type="SAM" id="SignalP"/>
    </source>
</evidence>
<keyword evidence="1" id="KW-0732">Signal</keyword>
<keyword evidence="3" id="KW-1185">Reference proteome</keyword>
<name>A0A1H2M4F2_9ACTN</name>
<dbReference type="Proteomes" id="UP000198825">
    <property type="component" value="Chromosome I"/>
</dbReference>
<dbReference type="InterPro" id="IPR008928">
    <property type="entry name" value="6-hairpin_glycosidase_sf"/>
</dbReference>
<feature type="chain" id="PRO_5039068065" description="Tat (Twin-arginine translocation) pathway signal sequence" evidence="1">
    <location>
        <begin position="31"/>
        <end position="453"/>
    </location>
</feature>
<dbReference type="RefSeq" id="WP_091073781.1">
    <property type="nucleotide sequence ID" value="NZ_LT629799.1"/>
</dbReference>
<evidence type="ECO:0000313" key="2">
    <source>
        <dbReference type="EMBL" id="SDU87895.1"/>
    </source>
</evidence>
<reference evidence="3" key="1">
    <citation type="submission" date="2016-10" db="EMBL/GenBank/DDBJ databases">
        <authorList>
            <person name="Varghese N."/>
            <person name="Submissions S."/>
        </authorList>
    </citation>
    <scope>NUCLEOTIDE SEQUENCE [LARGE SCALE GENOMIC DNA]</scope>
    <source>
        <strain evidence="3">DSM 21743</strain>
    </source>
</reference>
<dbReference type="SUPFAM" id="SSF48208">
    <property type="entry name" value="Six-hairpin glycosidases"/>
    <property type="match status" value="1"/>
</dbReference>
<dbReference type="OrthoDB" id="1171174at2"/>
<dbReference type="AlphaFoldDB" id="A0A1H2M4F2"/>
<organism evidence="2 3">
    <name type="scientific">Microlunatus sagamiharensis</name>
    <dbReference type="NCBI Taxonomy" id="546874"/>
    <lineage>
        <taxon>Bacteria</taxon>
        <taxon>Bacillati</taxon>
        <taxon>Actinomycetota</taxon>
        <taxon>Actinomycetes</taxon>
        <taxon>Propionibacteriales</taxon>
        <taxon>Propionibacteriaceae</taxon>
        <taxon>Microlunatus</taxon>
    </lineage>
</organism>
<dbReference type="InterPro" id="IPR006311">
    <property type="entry name" value="TAT_signal"/>
</dbReference>
<dbReference type="STRING" id="546874.SAMN04488544_1353"/>